<sequence length="140" mass="15572">MDIVGSISAVTSAISLVKELREIDAQFDKAEMKLKVAELTEALSDAKLGLVDVAQSLKEKDEQINKLKASIQRREETVERNGYRYRKGENGEPVGKPFCPVCLEEGNFILTVNSFDDGRPTKCPRCKANFGNVTGYREQS</sequence>
<name>U4PUH6_9HYPH</name>
<evidence type="ECO:0000313" key="3">
    <source>
        <dbReference type="Proteomes" id="UP000016944"/>
    </source>
</evidence>
<evidence type="ECO:0000256" key="1">
    <source>
        <dbReference type="SAM" id="Coils"/>
    </source>
</evidence>
<dbReference type="KEGG" id="rir:BN877_I1875"/>
<dbReference type="EMBL" id="HG518322">
    <property type="protein sequence ID" value="CDI08769.1"/>
    <property type="molecule type" value="Genomic_DNA"/>
</dbReference>
<proteinExistence type="predicted"/>
<organism evidence="2 3">
    <name type="scientific">Agrobacterium pusense</name>
    <dbReference type="NCBI Taxonomy" id="648995"/>
    <lineage>
        <taxon>Bacteria</taxon>
        <taxon>Pseudomonadati</taxon>
        <taxon>Pseudomonadota</taxon>
        <taxon>Alphaproteobacteria</taxon>
        <taxon>Hyphomicrobiales</taxon>
        <taxon>Rhizobiaceae</taxon>
        <taxon>Rhizobium/Agrobacterium group</taxon>
        <taxon>Agrobacterium</taxon>
    </lineage>
</organism>
<reference evidence="2 3" key="1">
    <citation type="journal article" date="2013" name="Genome Announc.">
        <title>Complete Genome Sequence of the Sesbania Symbiont and Rice Growth-Promoting Endophyte Rhizobium sp. Strain IRBG74.</title>
        <authorList>
            <person name="Crook M.B."/>
            <person name="Mitra S."/>
            <person name="Ane J.M."/>
            <person name="Sadowsky M.J."/>
            <person name="Gyaneshwar P."/>
        </authorList>
    </citation>
    <scope>NUCLEOTIDE SEQUENCE [LARGE SCALE GENOMIC DNA]</scope>
    <source>
        <strain evidence="2 3">IRBG74</strain>
    </source>
</reference>
<dbReference type="HOGENOM" id="CLU_135062_0_0_5"/>
<dbReference type="RefSeq" id="WP_022556424.1">
    <property type="nucleotide sequence ID" value="NC_022535.1"/>
</dbReference>
<keyword evidence="1" id="KW-0175">Coiled coil</keyword>
<feature type="coiled-coil region" evidence="1">
    <location>
        <begin position="20"/>
        <end position="77"/>
    </location>
</feature>
<accession>U4PUH6</accession>
<protein>
    <submittedName>
        <fullName evidence="2">Uncharacterized protein</fullName>
    </submittedName>
</protein>
<gene>
    <name evidence="2" type="ORF">BN877_I1875</name>
</gene>
<evidence type="ECO:0000313" key="2">
    <source>
        <dbReference type="EMBL" id="CDI08769.1"/>
    </source>
</evidence>
<dbReference type="Proteomes" id="UP000016944">
    <property type="component" value="Chromosome I"/>
</dbReference>
<dbReference type="AlphaFoldDB" id="U4PUH6"/>